<name>A0A382MWM4_9ZZZZ</name>
<evidence type="ECO:0000313" key="1">
    <source>
        <dbReference type="EMBL" id="SVC52515.1"/>
    </source>
</evidence>
<accession>A0A382MWM4</accession>
<proteinExistence type="predicted"/>
<sequence length="191" mass="23033">MVCKRVIIEKKPIQTYYLNFPCDGYYPPYPLGRDSREVEVKVMEKLRKMIIKQFPYTESLFPRTILVEEFPINKEVYKKLRFLHEEYNHRYRLIDQQLYMVQYSLHKNKIFEYAIELEAGLLGWNKGISVLSRLSYNVNINLIVENLTDTFKISNKKIPELKVFKNIIVPSIKTYRKDMIEESRKYNFTNI</sequence>
<organism evidence="1">
    <name type="scientific">marine metagenome</name>
    <dbReference type="NCBI Taxonomy" id="408172"/>
    <lineage>
        <taxon>unclassified sequences</taxon>
        <taxon>metagenomes</taxon>
        <taxon>ecological metagenomes</taxon>
    </lineage>
</organism>
<gene>
    <name evidence="1" type="ORF">METZ01_LOCUS305369</name>
</gene>
<dbReference type="EMBL" id="UINC01095997">
    <property type="protein sequence ID" value="SVC52515.1"/>
    <property type="molecule type" value="Genomic_DNA"/>
</dbReference>
<reference evidence="1" key="1">
    <citation type="submission" date="2018-05" db="EMBL/GenBank/DDBJ databases">
        <authorList>
            <person name="Lanie J.A."/>
            <person name="Ng W.-L."/>
            <person name="Kazmierczak K.M."/>
            <person name="Andrzejewski T.M."/>
            <person name="Davidsen T.M."/>
            <person name="Wayne K.J."/>
            <person name="Tettelin H."/>
            <person name="Glass J.I."/>
            <person name="Rusch D."/>
            <person name="Podicherti R."/>
            <person name="Tsui H.-C.T."/>
            <person name="Winkler M.E."/>
        </authorList>
    </citation>
    <scope>NUCLEOTIDE SEQUENCE</scope>
</reference>
<feature type="non-terminal residue" evidence="1">
    <location>
        <position position="191"/>
    </location>
</feature>
<protein>
    <submittedName>
        <fullName evidence="1">Uncharacterized protein</fullName>
    </submittedName>
</protein>
<dbReference type="AlphaFoldDB" id="A0A382MWM4"/>